<dbReference type="Gene3D" id="6.10.250.780">
    <property type="match status" value="1"/>
</dbReference>
<feature type="transmembrane region" description="Helical" evidence="16">
    <location>
        <begin position="533"/>
        <end position="554"/>
    </location>
</feature>
<keyword evidence="11 13" id="KW-0456">Lyase</keyword>
<dbReference type="PROSITE" id="PS50011">
    <property type="entry name" value="PROTEIN_KINASE_DOM"/>
    <property type="match status" value="1"/>
</dbReference>
<dbReference type="GO" id="GO:0001653">
    <property type="term" value="F:peptide receptor activity"/>
    <property type="evidence" value="ECO:0007669"/>
    <property type="project" value="TreeGrafter"/>
</dbReference>
<evidence type="ECO:0000256" key="5">
    <source>
        <dbReference type="ARBA" id="ARBA00022741"/>
    </source>
</evidence>
<dbReference type="InterPro" id="IPR028082">
    <property type="entry name" value="Peripla_BP_I"/>
</dbReference>
<dbReference type="InterPro" id="IPR001828">
    <property type="entry name" value="ANF_lig-bd_rcpt"/>
</dbReference>
<keyword evidence="7" id="KW-0342">GTP-binding</keyword>
<dbReference type="InterPro" id="IPR029787">
    <property type="entry name" value="Nucleotide_cyclase"/>
</dbReference>
<evidence type="ECO:0000256" key="15">
    <source>
        <dbReference type="SAM" id="MobiDB-lite"/>
    </source>
</evidence>
<dbReference type="EC" id="4.6.1.2" evidence="2 14"/>
<evidence type="ECO:0000256" key="16">
    <source>
        <dbReference type="SAM" id="Phobius"/>
    </source>
</evidence>
<evidence type="ECO:0000259" key="18">
    <source>
        <dbReference type="PROSITE" id="PS50125"/>
    </source>
</evidence>
<dbReference type="GO" id="GO:0005886">
    <property type="term" value="C:plasma membrane"/>
    <property type="evidence" value="ECO:0007669"/>
    <property type="project" value="TreeGrafter"/>
</dbReference>
<dbReference type="InterPro" id="IPR001054">
    <property type="entry name" value="A/G_cyclase"/>
</dbReference>
<feature type="domain" description="Guanylate cyclase" evidence="18">
    <location>
        <begin position="941"/>
        <end position="1071"/>
    </location>
</feature>
<keyword evidence="8 16" id="KW-0472">Membrane</keyword>
<dbReference type="GO" id="GO:0005525">
    <property type="term" value="F:GTP binding"/>
    <property type="evidence" value="ECO:0007669"/>
    <property type="project" value="UniProtKB-KW"/>
</dbReference>
<dbReference type="FunFam" id="3.30.70.1230:FF:000004">
    <property type="entry name" value="Guanylate cyclase"/>
    <property type="match status" value="1"/>
</dbReference>
<dbReference type="Pfam" id="PF00211">
    <property type="entry name" value="Guanylate_cyc"/>
    <property type="match status" value="1"/>
</dbReference>
<comment type="similarity">
    <text evidence="13">Belongs to the adenylyl cyclase class-4/guanylyl cyclase family.</text>
</comment>
<dbReference type="CDD" id="cd07302">
    <property type="entry name" value="CHD"/>
    <property type="match status" value="1"/>
</dbReference>
<evidence type="ECO:0000256" key="13">
    <source>
        <dbReference type="RuleBase" id="RU000405"/>
    </source>
</evidence>
<dbReference type="Gene3D" id="1.10.510.10">
    <property type="entry name" value="Transferase(Phosphotransferase) domain 1"/>
    <property type="match status" value="1"/>
</dbReference>
<evidence type="ECO:0000313" key="20">
    <source>
        <dbReference type="RefSeq" id="XP_029650212.2"/>
    </source>
</evidence>
<dbReference type="InterPro" id="IPR018297">
    <property type="entry name" value="A/G_cyclase_CS"/>
</dbReference>
<protein>
    <recommendedName>
        <fullName evidence="2 14">Guanylate cyclase</fullName>
        <ecNumber evidence="2 14">4.6.1.2</ecNumber>
    </recommendedName>
</protein>
<evidence type="ECO:0000256" key="14">
    <source>
        <dbReference type="RuleBase" id="RU003431"/>
    </source>
</evidence>
<dbReference type="AlphaFoldDB" id="A0A6P7TKK9"/>
<dbReference type="Pfam" id="PF01094">
    <property type="entry name" value="ANF_receptor"/>
    <property type="match status" value="1"/>
</dbReference>
<dbReference type="SUPFAM" id="SSF53822">
    <property type="entry name" value="Periplasmic binding protein-like I"/>
    <property type="match status" value="1"/>
</dbReference>
<dbReference type="PROSITE" id="PS50125">
    <property type="entry name" value="GUANYLATE_CYCLASE_2"/>
    <property type="match status" value="1"/>
</dbReference>
<dbReference type="InterPro" id="IPR050401">
    <property type="entry name" value="Cyclic_nucleotide_synthase"/>
</dbReference>
<keyword evidence="5" id="KW-0547">Nucleotide-binding</keyword>
<feature type="region of interest" description="Disordered" evidence="15">
    <location>
        <begin position="1197"/>
        <end position="1221"/>
    </location>
</feature>
<feature type="compositionally biased region" description="Low complexity" evidence="15">
    <location>
        <begin position="1198"/>
        <end position="1208"/>
    </location>
</feature>
<evidence type="ECO:0000256" key="12">
    <source>
        <dbReference type="ARBA" id="ARBA00023293"/>
    </source>
</evidence>
<evidence type="ECO:0000256" key="4">
    <source>
        <dbReference type="ARBA" id="ARBA00022729"/>
    </source>
</evidence>
<evidence type="ECO:0000256" key="1">
    <source>
        <dbReference type="ARBA" id="ARBA00004479"/>
    </source>
</evidence>
<evidence type="ECO:0000256" key="3">
    <source>
        <dbReference type="ARBA" id="ARBA00022692"/>
    </source>
</evidence>
<dbReference type="GO" id="GO:0005524">
    <property type="term" value="F:ATP binding"/>
    <property type="evidence" value="ECO:0007669"/>
    <property type="project" value="InterPro"/>
</dbReference>
<keyword evidence="10" id="KW-0325">Glycoprotein</keyword>
<evidence type="ECO:0000256" key="7">
    <source>
        <dbReference type="ARBA" id="ARBA00023134"/>
    </source>
</evidence>
<evidence type="ECO:0000256" key="9">
    <source>
        <dbReference type="ARBA" id="ARBA00023170"/>
    </source>
</evidence>
<dbReference type="CDD" id="cd06370">
    <property type="entry name" value="PBP1_SAP_GC-like"/>
    <property type="match status" value="1"/>
</dbReference>
<dbReference type="Gene3D" id="3.40.50.2300">
    <property type="match status" value="2"/>
</dbReference>
<keyword evidence="19" id="KW-1185">Reference proteome</keyword>
<keyword evidence="4" id="KW-0732">Signal</keyword>
<proteinExistence type="inferred from homology"/>
<dbReference type="RefSeq" id="XP_029650212.2">
    <property type="nucleotide sequence ID" value="XM_029794352.2"/>
</dbReference>
<dbReference type="GO" id="GO:0004672">
    <property type="term" value="F:protein kinase activity"/>
    <property type="evidence" value="ECO:0007669"/>
    <property type="project" value="InterPro"/>
</dbReference>
<feature type="domain" description="Protein kinase" evidence="17">
    <location>
        <begin position="561"/>
        <end position="870"/>
    </location>
</feature>
<dbReference type="GO" id="GO:0004383">
    <property type="term" value="F:guanylate cyclase activity"/>
    <property type="evidence" value="ECO:0007669"/>
    <property type="project" value="UniProtKB-EC"/>
</dbReference>
<dbReference type="SMART" id="SM00044">
    <property type="entry name" value="CYCc"/>
    <property type="match status" value="1"/>
</dbReference>
<dbReference type="SUPFAM" id="SSF56112">
    <property type="entry name" value="Protein kinase-like (PK-like)"/>
    <property type="match status" value="1"/>
</dbReference>
<evidence type="ECO:0000259" key="17">
    <source>
        <dbReference type="PROSITE" id="PS50011"/>
    </source>
</evidence>
<dbReference type="Proteomes" id="UP000515154">
    <property type="component" value="Linkage group LG23"/>
</dbReference>
<comment type="subcellular location">
    <subcellularLocation>
        <location evidence="1">Membrane</location>
        <topology evidence="1">Single-pass type I membrane protein</topology>
    </subcellularLocation>
</comment>
<keyword evidence="12 14" id="KW-0141">cGMP biosynthesis</keyword>
<keyword evidence="3 16" id="KW-0812">Transmembrane</keyword>
<evidence type="ECO:0000256" key="2">
    <source>
        <dbReference type="ARBA" id="ARBA00012202"/>
    </source>
</evidence>
<evidence type="ECO:0000256" key="6">
    <source>
        <dbReference type="ARBA" id="ARBA00022989"/>
    </source>
</evidence>
<accession>A0A6P7TKK9</accession>
<dbReference type="KEGG" id="osn:115223677"/>
<dbReference type="InterPro" id="IPR011009">
    <property type="entry name" value="Kinase-like_dom_sf"/>
</dbReference>
<keyword evidence="9" id="KW-0675">Receptor</keyword>
<evidence type="ECO:0000256" key="8">
    <source>
        <dbReference type="ARBA" id="ARBA00023136"/>
    </source>
</evidence>
<dbReference type="PROSITE" id="PS00452">
    <property type="entry name" value="GUANYLATE_CYCLASE_1"/>
    <property type="match status" value="1"/>
</dbReference>
<sequence length="1221" mass="138797">MEHKKIIKTNQNPNHRLFYTKVFPASKKWWHQLTRNTNQRKPTLINISESSRNVWQILFFVMAIKLSSANPFPISDSSVPNVDFSYISPSSLTLPNQTLWLGFLPAMLLGGGGKRSAGALTTAIEDVNQRKEFVRNGIKLGFCYYDAKGNSLAALKAMTELYMKGVSAFIGPEGTCNYEAALATAWNIPLISYKCSEEVQMKQNHLLTFARTQPSTSKVSESIIALLQHYQWFQFVIVVGSRPIWQETADALTKLAAKNNFTVRDVVHFDEPYISGGGVRKIVMETYENTHIYIFLGDHHALTEFVRTLKSMGLTDSGDYVTIGVNDQPDDPTKRIKYFIFEPFETKESLTMNEIKAFQSVLIMAPRGPSNPNWDSFLERTRQNLGREPFHVPSLPFKKNPISIHAAYLYDAIQVYSRAILESFLEGRNISDGKLITSKIRSRSFESIQGYSVYIDEDGDAKGNYTVLSLQKDVSKPFHMFLDQVGSFEMTSKESGTPKYRPLRDIWWVKGKKPTGEPECGFDGIKCIAKIDWLVVVVCSVVTTLVFMIGILAVRHYSYEKKLERLLWKINFKDIVFLTSPDDVMELPNKSSLKKSMTRWSFLQPNTNSGATPSNAKPFYKGQQVSVKFIGKKSVELTRAMKRRMQLLKEMQHENINRFIGACVDPPNCCIVRQYCARNLGELLHNKDIRLDNMFISSLVADLIKGMLYIHDSDIICHGNLKPSNCLVDARWVLQITDFGVNTLGEVEECCLESMEDEKYYNRLLYTAPELLRSACRNLNGTQKGDSYSFALILYEIHTRHGPWESTNLPKCELIKQLQHHKVGQAPMRPNTQGLSMDENVVRCMEDCWRENPEERLEFRSIKFRLKLFVQDQKPNIYDHIMGLMEKHAENLEILVAQRTIELEEEKKRSENLLMRMLPRSVAESLKIGSPVIPEQYESVTIYFSDIAGFTSLSALSTPLQVVDLLNDLYTCFDSIIGDYSVYKVETIGDAYMVVSGLPERNGDMHAGEIASMSIHLLSAIKHFKIRHRPHERIKLRIGIHSGSCVAGVVGHRMPRYCLFGDTVNTASRMESTGVALKIHCSEKTFLLLQKLGGYHCKPRGHIDIKGKGQMYTYFLVGEDQRYRLRRLNECVKEPLNGITLTKSCSSSKLIRMLSEQNDANMDFLDDNDDVFFTYGQDADDSENLNLLPSLTKFTGRSVSSSSSSSQSGKPLIHYQLPSEH</sequence>
<organism evidence="19 20">
    <name type="scientific">Octopus sinensis</name>
    <name type="common">East Asian common octopus</name>
    <dbReference type="NCBI Taxonomy" id="2607531"/>
    <lineage>
        <taxon>Eukaryota</taxon>
        <taxon>Metazoa</taxon>
        <taxon>Spiralia</taxon>
        <taxon>Lophotrochozoa</taxon>
        <taxon>Mollusca</taxon>
        <taxon>Cephalopoda</taxon>
        <taxon>Coleoidea</taxon>
        <taxon>Octopodiformes</taxon>
        <taxon>Octopoda</taxon>
        <taxon>Incirrata</taxon>
        <taxon>Octopodidae</taxon>
        <taxon>Octopus</taxon>
    </lineage>
</organism>
<dbReference type="PANTHER" id="PTHR11920">
    <property type="entry name" value="GUANYLYL CYCLASE"/>
    <property type="match status" value="1"/>
</dbReference>
<evidence type="ECO:0000313" key="19">
    <source>
        <dbReference type="Proteomes" id="UP000515154"/>
    </source>
</evidence>
<dbReference type="Gene3D" id="3.30.70.1230">
    <property type="entry name" value="Nucleotide cyclase"/>
    <property type="match status" value="1"/>
</dbReference>
<evidence type="ECO:0000256" key="10">
    <source>
        <dbReference type="ARBA" id="ARBA00023180"/>
    </source>
</evidence>
<dbReference type="InterPro" id="IPR000719">
    <property type="entry name" value="Prot_kinase_dom"/>
</dbReference>
<evidence type="ECO:0000256" key="11">
    <source>
        <dbReference type="ARBA" id="ARBA00023239"/>
    </source>
</evidence>
<name>A0A6P7TKK9_9MOLL</name>
<dbReference type="SUPFAM" id="SSF55073">
    <property type="entry name" value="Nucleotide cyclase"/>
    <property type="match status" value="1"/>
</dbReference>
<reference evidence="20" key="1">
    <citation type="submission" date="2025-08" db="UniProtKB">
        <authorList>
            <consortium name="RefSeq"/>
        </authorList>
    </citation>
    <scope>IDENTIFICATION</scope>
</reference>
<dbReference type="InterPro" id="IPR001245">
    <property type="entry name" value="Ser-Thr/Tyr_kinase_cat_dom"/>
</dbReference>
<dbReference type="GO" id="GO:0004016">
    <property type="term" value="F:adenylate cyclase activity"/>
    <property type="evidence" value="ECO:0007669"/>
    <property type="project" value="TreeGrafter"/>
</dbReference>
<dbReference type="GO" id="GO:0007168">
    <property type="term" value="P:receptor guanylyl cyclase signaling pathway"/>
    <property type="evidence" value="ECO:0007669"/>
    <property type="project" value="TreeGrafter"/>
</dbReference>
<gene>
    <name evidence="20" type="primary">LOC115223677</name>
</gene>
<dbReference type="Pfam" id="PF07714">
    <property type="entry name" value="PK_Tyr_Ser-Thr"/>
    <property type="match status" value="1"/>
</dbReference>
<dbReference type="PANTHER" id="PTHR11920:SF501">
    <property type="entry name" value="GUANYLATE CYCLASE 32E"/>
    <property type="match status" value="1"/>
</dbReference>
<comment type="catalytic activity">
    <reaction evidence="14">
        <text>GTP = 3',5'-cyclic GMP + diphosphate</text>
        <dbReference type="Rhea" id="RHEA:13665"/>
        <dbReference type="ChEBI" id="CHEBI:33019"/>
        <dbReference type="ChEBI" id="CHEBI:37565"/>
        <dbReference type="ChEBI" id="CHEBI:57746"/>
        <dbReference type="EC" id="4.6.1.2"/>
    </reaction>
</comment>
<dbReference type="GO" id="GO:0035556">
    <property type="term" value="P:intracellular signal transduction"/>
    <property type="evidence" value="ECO:0007669"/>
    <property type="project" value="InterPro"/>
</dbReference>
<keyword evidence="6 16" id="KW-1133">Transmembrane helix</keyword>